<feature type="domain" description="DUF4180" evidence="1">
    <location>
        <begin position="10"/>
        <end position="112"/>
    </location>
</feature>
<sequence>MEIKKHNLDGIQVAEITSEEIKIHNTEDALDLLGNLYYQGYDKMIVHEENITPAFFDLKTKLAGDILQKFTQYNMALYIIGDFSKFKSQSMIDFICESNKGSQVNFLGSIGEVFNK</sequence>
<dbReference type="GO" id="GO:0016787">
    <property type="term" value="F:hydrolase activity"/>
    <property type="evidence" value="ECO:0007669"/>
    <property type="project" value="UniProtKB-KW"/>
</dbReference>
<dbReference type="RefSeq" id="WP_048642902.1">
    <property type="nucleotide sequence ID" value="NZ_CP012040.1"/>
</dbReference>
<protein>
    <submittedName>
        <fullName evidence="2">Alpha/beta hydrolase</fullName>
    </submittedName>
</protein>
<evidence type="ECO:0000259" key="1">
    <source>
        <dbReference type="Pfam" id="PF13788"/>
    </source>
</evidence>
<reference evidence="2 3" key="1">
    <citation type="submission" date="2015-07" db="EMBL/GenBank/DDBJ databases">
        <authorList>
            <person name="Kim K.M."/>
        </authorList>
    </citation>
    <scope>NUCLEOTIDE SEQUENCE [LARGE SCALE GENOMIC DNA]</scope>
    <source>
        <strain evidence="2 3">KCTC 12363</strain>
    </source>
</reference>
<dbReference type="AlphaFoldDB" id="A0A0H4PEM1"/>
<name>A0A0H4PEM1_9BACT</name>
<dbReference type="OrthoDB" id="8595425at2"/>
<dbReference type="EMBL" id="CP012040">
    <property type="protein sequence ID" value="AKP52714.1"/>
    <property type="molecule type" value="Genomic_DNA"/>
</dbReference>
<evidence type="ECO:0000313" key="3">
    <source>
        <dbReference type="Proteomes" id="UP000036520"/>
    </source>
</evidence>
<dbReference type="STRING" id="320787.CA2015_3324"/>
<proteinExistence type="predicted"/>
<dbReference type="PATRIC" id="fig|320787.5.peg.3630"/>
<dbReference type="Pfam" id="PF13788">
    <property type="entry name" value="DUF4180"/>
    <property type="match status" value="1"/>
</dbReference>
<keyword evidence="2" id="KW-0378">Hydrolase</keyword>
<dbReference type="InterPro" id="IPR025438">
    <property type="entry name" value="DUF4180"/>
</dbReference>
<evidence type="ECO:0000313" key="2">
    <source>
        <dbReference type="EMBL" id="AKP52714.1"/>
    </source>
</evidence>
<accession>A0A0H4PEM1</accession>
<dbReference type="Proteomes" id="UP000036520">
    <property type="component" value="Chromosome"/>
</dbReference>
<dbReference type="KEGG" id="camu:CA2015_3324"/>
<gene>
    <name evidence="2" type="ORF">CA2015_3324</name>
</gene>
<organism evidence="2 3">
    <name type="scientific">Cyclobacterium amurskyense</name>
    <dbReference type="NCBI Taxonomy" id="320787"/>
    <lineage>
        <taxon>Bacteria</taxon>
        <taxon>Pseudomonadati</taxon>
        <taxon>Bacteroidota</taxon>
        <taxon>Cytophagia</taxon>
        <taxon>Cytophagales</taxon>
        <taxon>Cyclobacteriaceae</taxon>
        <taxon>Cyclobacterium</taxon>
    </lineage>
</organism>
<keyword evidence="3" id="KW-1185">Reference proteome</keyword>